<sequence>MQIVLKGWGVGNVSSFQQHCLLQMLNSVASLREYFAQTDERIAPPRIPVMVNMASCSVPTKKSQKINLTSVHNRSQSLDNAAKMIDEYSDEDEDFQIPDEEVVILAR</sequence>
<accession>A0A9K3HWX2</accession>
<name>A0A9K3HWX2_HELAN</name>
<reference evidence="1" key="1">
    <citation type="journal article" date="2017" name="Nature">
        <title>The sunflower genome provides insights into oil metabolism, flowering and Asterid evolution.</title>
        <authorList>
            <person name="Badouin H."/>
            <person name="Gouzy J."/>
            <person name="Grassa C.J."/>
            <person name="Murat F."/>
            <person name="Staton S.E."/>
            <person name="Cottret L."/>
            <person name="Lelandais-Briere C."/>
            <person name="Owens G.L."/>
            <person name="Carrere S."/>
            <person name="Mayjonade B."/>
            <person name="Legrand L."/>
            <person name="Gill N."/>
            <person name="Kane N.C."/>
            <person name="Bowers J.E."/>
            <person name="Hubner S."/>
            <person name="Bellec A."/>
            <person name="Berard A."/>
            <person name="Berges H."/>
            <person name="Blanchet N."/>
            <person name="Boniface M.C."/>
            <person name="Brunel D."/>
            <person name="Catrice O."/>
            <person name="Chaidir N."/>
            <person name="Claudel C."/>
            <person name="Donnadieu C."/>
            <person name="Faraut T."/>
            <person name="Fievet G."/>
            <person name="Helmstetter N."/>
            <person name="King M."/>
            <person name="Knapp S.J."/>
            <person name="Lai Z."/>
            <person name="Le Paslier M.C."/>
            <person name="Lippi Y."/>
            <person name="Lorenzon L."/>
            <person name="Mandel J.R."/>
            <person name="Marage G."/>
            <person name="Marchand G."/>
            <person name="Marquand E."/>
            <person name="Bret-Mestries E."/>
            <person name="Morien E."/>
            <person name="Nambeesan S."/>
            <person name="Nguyen T."/>
            <person name="Pegot-Espagnet P."/>
            <person name="Pouilly N."/>
            <person name="Raftis F."/>
            <person name="Sallet E."/>
            <person name="Schiex T."/>
            <person name="Thomas J."/>
            <person name="Vandecasteele C."/>
            <person name="Vares D."/>
            <person name="Vear F."/>
            <person name="Vautrin S."/>
            <person name="Crespi M."/>
            <person name="Mangin B."/>
            <person name="Burke J.M."/>
            <person name="Salse J."/>
            <person name="Munos S."/>
            <person name="Vincourt P."/>
            <person name="Rieseberg L.H."/>
            <person name="Langlade N.B."/>
        </authorList>
    </citation>
    <scope>NUCLEOTIDE SEQUENCE</scope>
    <source>
        <tissue evidence="1">Leaves</tissue>
    </source>
</reference>
<reference evidence="1" key="2">
    <citation type="submission" date="2020-06" db="EMBL/GenBank/DDBJ databases">
        <title>Helianthus annuus Genome sequencing and assembly Release 2.</title>
        <authorList>
            <person name="Gouzy J."/>
            <person name="Langlade N."/>
            <person name="Munos S."/>
        </authorList>
    </citation>
    <scope>NUCLEOTIDE SEQUENCE</scope>
    <source>
        <tissue evidence="1">Leaves</tissue>
    </source>
</reference>
<dbReference type="EMBL" id="MNCJ02000325">
    <property type="protein sequence ID" value="KAF5786114.1"/>
    <property type="molecule type" value="Genomic_DNA"/>
</dbReference>
<dbReference type="AlphaFoldDB" id="A0A9K3HWX2"/>
<protein>
    <submittedName>
        <fullName evidence="1">Uncharacterized protein</fullName>
    </submittedName>
</protein>
<dbReference type="Gramene" id="mRNA:HanXRQr2_Chr10g0436921">
    <property type="protein sequence ID" value="mRNA:HanXRQr2_Chr10g0436921"/>
    <property type="gene ID" value="HanXRQr2_Chr10g0436921"/>
</dbReference>
<organism evidence="1 2">
    <name type="scientific">Helianthus annuus</name>
    <name type="common">Common sunflower</name>
    <dbReference type="NCBI Taxonomy" id="4232"/>
    <lineage>
        <taxon>Eukaryota</taxon>
        <taxon>Viridiplantae</taxon>
        <taxon>Streptophyta</taxon>
        <taxon>Embryophyta</taxon>
        <taxon>Tracheophyta</taxon>
        <taxon>Spermatophyta</taxon>
        <taxon>Magnoliopsida</taxon>
        <taxon>eudicotyledons</taxon>
        <taxon>Gunneridae</taxon>
        <taxon>Pentapetalae</taxon>
        <taxon>asterids</taxon>
        <taxon>campanulids</taxon>
        <taxon>Asterales</taxon>
        <taxon>Asteraceae</taxon>
        <taxon>Asteroideae</taxon>
        <taxon>Heliantheae alliance</taxon>
        <taxon>Heliantheae</taxon>
        <taxon>Helianthus</taxon>
    </lineage>
</organism>
<evidence type="ECO:0000313" key="2">
    <source>
        <dbReference type="Proteomes" id="UP000215914"/>
    </source>
</evidence>
<keyword evidence="2" id="KW-1185">Reference proteome</keyword>
<dbReference type="Proteomes" id="UP000215914">
    <property type="component" value="Unassembled WGS sequence"/>
</dbReference>
<gene>
    <name evidence="1" type="ORF">HanXRQr2_Chr10g0436921</name>
</gene>
<evidence type="ECO:0000313" key="1">
    <source>
        <dbReference type="EMBL" id="KAF5786114.1"/>
    </source>
</evidence>
<proteinExistence type="predicted"/>
<comment type="caution">
    <text evidence="1">The sequence shown here is derived from an EMBL/GenBank/DDBJ whole genome shotgun (WGS) entry which is preliminary data.</text>
</comment>